<dbReference type="AlphaFoldDB" id="A0A1H3ZCB1"/>
<dbReference type="Gene3D" id="2.30.38.10">
    <property type="entry name" value="Luciferase, Domain 3"/>
    <property type="match status" value="1"/>
</dbReference>
<dbReference type="InterPro" id="IPR025110">
    <property type="entry name" value="AMP-bd_C"/>
</dbReference>
<dbReference type="Gene3D" id="3.40.50.980">
    <property type="match status" value="1"/>
</dbReference>
<evidence type="ECO:0000313" key="5">
    <source>
        <dbReference type="Proteomes" id="UP000198584"/>
    </source>
</evidence>
<dbReference type="GO" id="GO:0016405">
    <property type="term" value="F:CoA-ligase activity"/>
    <property type="evidence" value="ECO:0007669"/>
    <property type="project" value="InterPro"/>
</dbReference>
<gene>
    <name evidence="4" type="ORF">SAMN05421743_103199</name>
</gene>
<dbReference type="PANTHER" id="PTHR43352:SF1">
    <property type="entry name" value="ANTHRANILATE--COA LIGASE"/>
    <property type="match status" value="1"/>
</dbReference>
<evidence type="ECO:0000313" key="4">
    <source>
        <dbReference type="EMBL" id="SEA21406.1"/>
    </source>
</evidence>
<dbReference type="EMBL" id="FNQR01000003">
    <property type="protein sequence ID" value="SEA21406.1"/>
    <property type="molecule type" value="Genomic_DNA"/>
</dbReference>
<dbReference type="InterPro" id="IPR000873">
    <property type="entry name" value="AMP-dep_synth/lig_dom"/>
</dbReference>
<dbReference type="OrthoDB" id="9778383at2"/>
<protein>
    <submittedName>
        <fullName evidence="4">Benzoate-CoA ligase</fullName>
    </submittedName>
</protein>
<sequence length="524" mass="59375">MIESIEQLRGLEKHYNAAVHFVDRNVKNGNHNKTAIICGDEELTYQQVQSLMNQFGNALKSIHVEIENRILISTADCPEFVASFFGALKIGAVPIPVNNKIQPQDYEYFLNHSRAKVFVVHKDIWEEIKEYKSRFLFLKHVIVLSDETPYTEEIDFYEFINNRSPELETAYTSSEDTAFWLYSSGSTGKPKGVIHRQGSMEAAFKNYASNILNIRETDRTFSASKLYFAYGLGNGLYFPFGAGATSIMLKDKPTPENVFKVLEEQRPTIFFGVPTLYGAMINYVKKTGRLPDLSSVRVCVSAGEALPASYIEKWKDLFGIDILDGIGSTEALHIFLSNRSGEVQPGSTGRIVPGYQAKIVDEEGKEVEKNEIGDLVIKGDSIATAYWNNLEENYHKFRGEWMFTGDKYYEDEEGCFWYCGRSDDMLKVGGIWVSPVEIESTLLEHQSVLEVAVVGEKDQDGLLYPKANIVLVDSGEACDDLCEELKQFVKQKLAPYKYPRKIQFITDLPKTTTGKIQRFKLRQP</sequence>
<dbReference type="NCBIfam" id="TIGR02262">
    <property type="entry name" value="benz_CoA_lig"/>
    <property type="match status" value="1"/>
</dbReference>
<dbReference type="InterPro" id="IPR011957">
    <property type="entry name" value="Benz_CoA_lig"/>
</dbReference>
<feature type="domain" description="AMP-binding enzyme C-terminal" evidence="3">
    <location>
        <begin position="437"/>
        <end position="515"/>
    </location>
</feature>
<dbReference type="Pfam" id="PF00501">
    <property type="entry name" value="AMP-binding"/>
    <property type="match status" value="1"/>
</dbReference>
<reference evidence="4 5" key="1">
    <citation type="submission" date="2016-10" db="EMBL/GenBank/DDBJ databases">
        <authorList>
            <person name="de Groot N.N."/>
        </authorList>
    </citation>
    <scope>NUCLEOTIDE SEQUENCE [LARGE SCALE GENOMIC DNA]</scope>
    <source>
        <strain evidence="4 5">CCM7597</strain>
    </source>
</reference>
<dbReference type="GO" id="GO:0005524">
    <property type="term" value="F:ATP binding"/>
    <property type="evidence" value="ECO:0007669"/>
    <property type="project" value="InterPro"/>
</dbReference>
<evidence type="ECO:0000259" key="2">
    <source>
        <dbReference type="Pfam" id="PF00501"/>
    </source>
</evidence>
<proteinExistence type="predicted"/>
<dbReference type="GO" id="GO:0044550">
    <property type="term" value="P:secondary metabolite biosynthetic process"/>
    <property type="evidence" value="ECO:0007669"/>
    <property type="project" value="TreeGrafter"/>
</dbReference>
<dbReference type="GO" id="GO:0016878">
    <property type="term" value="F:acid-thiol ligase activity"/>
    <property type="evidence" value="ECO:0007669"/>
    <property type="project" value="TreeGrafter"/>
</dbReference>
<dbReference type="PANTHER" id="PTHR43352">
    <property type="entry name" value="ACETYL-COA SYNTHETASE"/>
    <property type="match status" value="1"/>
</dbReference>
<dbReference type="SUPFAM" id="SSF56801">
    <property type="entry name" value="Acetyl-CoA synthetase-like"/>
    <property type="match status" value="1"/>
</dbReference>
<keyword evidence="1 4" id="KW-0436">Ligase</keyword>
<dbReference type="STRING" id="571932.SAMN05421743_103199"/>
<dbReference type="Gene3D" id="3.40.50.12820">
    <property type="match status" value="1"/>
</dbReference>
<dbReference type="Pfam" id="PF13193">
    <property type="entry name" value="AMP-binding_C"/>
    <property type="match status" value="1"/>
</dbReference>
<evidence type="ECO:0000256" key="1">
    <source>
        <dbReference type="ARBA" id="ARBA00022598"/>
    </source>
</evidence>
<feature type="domain" description="AMP-dependent synthetase/ligase" evidence="2">
    <location>
        <begin position="28"/>
        <end position="387"/>
    </location>
</feature>
<dbReference type="Proteomes" id="UP000198584">
    <property type="component" value="Unassembled WGS sequence"/>
</dbReference>
<organism evidence="4 5">
    <name type="scientific">Thalassobacillus cyri</name>
    <dbReference type="NCBI Taxonomy" id="571932"/>
    <lineage>
        <taxon>Bacteria</taxon>
        <taxon>Bacillati</taxon>
        <taxon>Bacillota</taxon>
        <taxon>Bacilli</taxon>
        <taxon>Bacillales</taxon>
        <taxon>Bacillaceae</taxon>
        <taxon>Thalassobacillus</taxon>
    </lineage>
</organism>
<name>A0A1H3ZCB1_9BACI</name>
<keyword evidence="5" id="KW-1185">Reference proteome</keyword>
<accession>A0A1H3ZCB1</accession>
<evidence type="ECO:0000259" key="3">
    <source>
        <dbReference type="Pfam" id="PF13193"/>
    </source>
</evidence>
<dbReference type="InterPro" id="IPR045851">
    <property type="entry name" value="AMP-bd_C_sf"/>
</dbReference>
<dbReference type="RefSeq" id="WP_093043093.1">
    <property type="nucleotide sequence ID" value="NZ_FNQR01000003.1"/>
</dbReference>
<dbReference type="Gene3D" id="3.30.300.30">
    <property type="match status" value="1"/>
</dbReference>